<accession>A0A7C8MGT7</accession>
<proteinExistence type="predicted"/>
<keyword evidence="3" id="KW-1185">Reference proteome</keyword>
<protein>
    <submittedName>
        <fullName evidence="2">Uncharacterized protein</fullName>
    </submittedName>
</protein>
<evidence type="ECO:0000313" key="3">
    <source>
        <dbReference type="Proteomes" id="UP000481861"/>
    </source>
</evidence>
<reference evidence="2 3" key="1">
    <citation type="submission" date="2020-01" db="EMBL/GenBank/DDBJ databases">
        <authorList>
            <consortium name="DOE Joint Genome Institute"/>
            <person name="Haridas S."/>
            <person name="Albert R."/>
            <person name="Binder M."/>
            <person name="Bloem J."/>
            <person name="Labutti K."/>
            <person name="Salamov A."/>
            <person name="Andreopoulos B."/>
            <person name="Baker S.E."/>
            <person name="Barry K."/>
            <person name="Bills G."/>
            <person name="Bluhm B.H."/>
            <person name="Cannon C."/>
            <person name="Castanera R."/>
            <person name="Culley D.E."/>
            <person name="Daum C."/>
            <person name="Ezra D."/>
            <person name="Gonzalez J.B."/>
            <person name="Henrissat B."/>
            <person name="Kuo A."/>
            <person name="Liang C."/>
            <person name="Lipzen A."/>
            <person name="Lutzoni F."/>
            <person name="Magnuson J."/>
            <person name="Mondo S."/>
            <person name="Nolan M."/>
            <person name="Ohm R."/>
            <person name="Pangilinan J."/>
            <person name="Park H.-J.H."/>
            <person name="Ramirez L."/>
            <person name="Alfaro M."/>
            <person name="Sun H."/>
            <person name="Tritt A."/>
            <person name="Yoshinaga Y."/>
            <person name="Zwiers L.-H.L."/>
            <person name="Turgeon B.G."/>
            <person name="Goodwin S.B."/>
            <person name="Spatafora J.W."/>
            <person name="Crous P.W."/>
            <person name="Grigoriev I.V."/>
        </authorList>
    </citation>
    <scope>NUCLEOTIDE SEQUENCE [LARGE SCALE GENOMIC DNA]</scope>
    <source>
        <strain evidence="2 3">CBS 611.86</strain>
    </source>
</reference>
<evidence type="ECO:0000256" key="1">
    <source>
        <dbReference type="SAM" id="MobiDB-lite"/>
    </source>
</evidence>
<feature type="region of interest" description="Disordered" evidence="1">
    <location>
        <begin position="129"/>
        <end position="155"/>
    </location>
</feature>
<name>A0A7C8MGT7_9PLEO</name>
<dbReference type="AlphaFoldDB" id="A0A7C8MGT7"/>
<comment type="caution">
    <text evidence="2">The sequence shown here is derived from an EMBL/GenBank/DDBJ whole genome shotgun (WGS) entry which is preliminary data.</text>
</comment>
<gene>
    <name evidence="2" type="ORF">BDV95DRAFT_609329</name>
</gene>
<sequence length="249" mass="25992">MAAMFPRVYLLDARQARRCLVTSDGWWSGPAEAHTTANCNLAVDGPSCVRTSTCMFLLEAIPGLALWLRPPSCGVRPLQRAHSAAVRVPPSTRPLRTQEHVGAAGLPVASCQLPVASCQLHAGLLDRPDAGRRWPGSGAGQAAVADSGQPQRRGSTFCTGARRQPLGRLQRHWQVVSAGHGGVATAGRHAMCLAGAGHVRKAAPTSALLSPLQPPGLSPTLDVLAPGNIPDRSSASLLRAPLLESPADC</sequence>
<dbReference type="Proteomes" id="UP000481861">
    <property type="component" value="Unassembled WGS sequence"/>
</dbReference>
<organism evidence="2 3">
    <name type="scientific">Massariosphaeria phaeospora</name>
    <dbReference type="NCBI Taxonomy" id="100035"/>
    <lineage>
        <taxon>Eukaryota</taxon>
        <taxon>Fungi</taxon>
        <taxon>Dikarya</taxon>
        <taxon>Ascomycota</taxon>
        <taxon>Pezizomycotina</taxon>
        <taxon>Dothideomycetes</taxon>
        <taxon>Pleosporomycetidae</taxon>
        <taxon>Pleosporales</taxon>
        <taxon>Pleosporales incertae sedis</taxon>
        <taxon>Massariosphaeria</taxon>
    </lineage>
</organism>
<dbReference type="EMBL" id="JAADJZ010000017">
    <property type="protein sequence ID" value="KAF2869084.1"/>
    <property type="molecule type" value="Genomic_DNA"/>
</dbReference>
<evidence type="ECO:0000313" key="2">
    <source>
        <dbReference type="EMBL" id="KAF2869084.1"/>
    </source>
</evidence>